<organism evidence="1 2">
    <name type="scientific">Pyrobaculum oguniense (strain DSM 13380 / JCM 10595 / TE7)</name>
    <dbReference type="NCBI Taxonomy" id="698757"/>
    <lineage>
        <taxon>Archaea</taxon>
        <taxon>Thermoproteota</taxon>
        <taxon>Thermoprotei</taxon>
        <taxon>Thermoproteales</taxon>
        <taxon>Thermoproteaceae</taxon>
        <taxon>Pyrobaculum</taxon>
    </lineage>
</organism>
<proteinExistence type="predicted"/>
<protein>
    <submittedName>
        <fullName evidence="1">Uncharacterized protein</fullName>
    </submittedName>
</protein>
<dbReference type="KEGG" id="pog:Pogu_0616"/>
<accession>H6Q7Y6</accession>
<sequence length="257" mass="30360">MVTLYYTWDGQPARSKEEADWLVYYNHDYRIPLMMAWTNWRKSVSVYIDGFRESYTWWHIKTIRGWPAVLDVNTIVEMLLAREELSFRKFLEGRPFKPMSLYGKPEELVVDINVAQGGKWTPRTLSIDDLTPLYGVLPYGEEYGCLVFDAWGRRPELKRTCLAKLPDMDPEFAMLEGEMPGVGWTTCWLIGEDQKILNFYVYLNFRGYAIKILRGKITYGRKEVDRYDMWMEKMWIPNFNKAIADLLIRDDLSKNSP</sequence>
<evidence type="ECO:0000313" key="2">
    <source>
        <dbReference type="Proteomes" id="UP000009062"/>
    </source>
</evidence>
<dbReference type="AlphaFoldDB" id="H6Q7Y6"/>
<dbReference type="STRING" id="698757.Pogu_0616"/>
<gene>
    <name evidence="1" type="ordered locus">Pogu_0616</name>
</gene>
<dbReference type="HOGENOM" id="CLU_1080179_0_0_2"/>
<name>H6Q7Y6_PYROT</name>
<evidence type="ECO:0000313" key="1">
    <source>
        <dbReference type="EMBL" id="AFA38643.1"/>
    </source>
</evidence>
<dbReference type="Proteomes" id="UP000009062">
    <property type="component" value="Chromosome"/>
</dbReference>
<keyword evidence="2" id="KW-1185">Reference proteome</keyword>
<dbReference type="EMBL" id="CP003316">
    <property type="protein sequence ID" value="AFA38643.1"/>
    <property type="molecule type" value="Genomic_DNA"/>
</dbReference>
<reference evidence="1 2" key="1">
    <citation type="journal article" date="2012" name="Stand. Genomic Sci.">
        <title>Complete genome sequence of Pyrobaculum oguniense.</title>
        <authorList>
            <person name="Bernick D.L."/>
            <person name="Karplus K."/>
            <person name="Lui L.M."/>
            <person name="Coker J.K."/>
            <person name="Murphy J.N."/>
            <person name="Chan P.P."/>
            <person name="Cozen A.E."/>
            <person name="Lowe T.M."/>
        </authorList>
    </citation>
    <scope>NUCLEOTIDE SEQUENCE [LARGE SCALE GENOMIC DNA]</scope>
    <source>
        <strain evidence="1 2">TE7</strain>
    </source>
</reference>